<sequence>MTEKSAQKTGIFPLNKNEVLNSIFVHELSEEERRRYQERQKRNENRLIISGQIITKSEKILEIADRIKDVDKFSYLCQIDDSRRKSYLDIVKEIISIQHNDCKLLSNLPKLPAGYYSYE</sequence>
<comment type="caution">
    <text evidence="1">The sequence shown here is derived from an EMBL/GenBank/DDBJ whole genome shotgun (WGS) entry which is preliminary data.</text>
</comment>
<dbReference type="Proteomes" id="UP001470230">
    <property type="component" value="Unassembled WGS sequence"/>
</dbReference>
<evidence type="ECO:0000313" key="2">
    <source>
        <dbReference type="Proteomes" id="UP001470230"/>
    </source>
</evidence>
<proteinExistence type="predicted"/>
<gene>
    <name evidence="1" type="ORF">M9Y10_003055</name>
</gene>
<accession>A0ABR2JNL5</accession>
<dbReference type="EMBL" id="JAPFFF010000010">
    <property type="protein sequence ID" value="KAK8880384.1"/>
    <property type="molecule type" value="Genomic_DNA"/>
</dbReference>
<protein>
    <submittedName>
        <fullName evidence="1">Uncharacterized protein</fullName>
    </submittedName>
</protein>
<organism evidence="1 2">
    <name type="scientific">Tritrichomonas musculus</name>
    <dbReference type="NCBI Taxonomy" id="1915356"/>
    <lineage>
        <taxon>Eukaryota</taxon>
        <taxon>Metamonada</taxon>
        <taxon>Parabasalia</taxon>
        <taxon>Tritrichomonadida</taxon>
        <taxon>Tritrichomonadidae</taxon>
        <taxon>Tritrichomonas</taxon>
    </lineage>
</organism>
<keyword evidence="2" id="KW-1185">Reference proteome</keyword>
<name>A0ABR2JNL5_9EUKA</name>
<reference evidence="1 2" key="1">
    <citation type="submission" date="2024-04" db="EMBL/GenBank/DDBJ databases">
        <title>Tritrichomonas musculus Genome.</title>
        <authorList>
            <person name="Alves-Ferreira E."/>
            <person name="Grigg M."/>
            <person name="Lorenzi H."/>
            <person name="Galac M."/>
        </authorList>
    </citation>
    <scope>NUCLEOTIDE SEQUENCE [LARGE SCALE GENOMIC DNA]</scope>
    <source>
        <strain evidence="1 2">EAF2021</strain>
    </source>
</reference>
<evidence type="ECO:0000313" key="1">
    <source>
        <dbReference type="EMBL" id="KAK8880384.1"/>
    </source>
</evidence>